<evidence type="ECO:0000256" key="1">
    <source>
        <dbReference type="SAM" id="MobiDB-lite"/>
    </source>
</evidence>
<dbReference type="InParanoid" id="F1A1S3"/>
<dbReference type="AlphaFoldDB" id="F1A1S3"/>
<protein>
    <submittedName>
        <fullName evidence="2">Uncharacterized protein</fullName>
    </submittedName>
</protein>
<sequence>MERPKKIKNNIRFSIESDSCSETSETQKNQDENNSCTNNNNTNNINSNENDCNKITFEKLFESIPQTTLEKIKDSKVKYAFITKGTIHSTSKQHKFKQPVSLEFAIHFLADSNVKDSTLVFINDNSLIFSNGCYDELDIFDESD</sequence>
<feature type="compositionally biased region" description="Polar residues" evidence="1">
    <location>
        <begin position="18"/>
        <end position="27"/>
    </location>
</feature>
<feature type="region of interest" description="Disordered" evidence="1">
    <location>
        <begin position="18"/>
        <end position="48"/>
    </location>
</feature>
<evidence type="ECO:0000313" key="2">
    <source>
        <dbReference type="EMBL" id="EGC29859.1"/>
    </source>
</evidence>
<proteinExistence type="predicted"/>
<dbReference type="Proteomes" id="UP000001064">
    <property type="component" value="Unassembled WGS sequence"/>
</dbReference>
<dbReference type="GeneID" id="10504929"/>
<dbReference type="EMBL" id="GL871384">
    <property type="protein sequence ID" value="EGC29859.1"/>
    <property type="molecule type" value="Genomic_DNA"/>
</dbReference>
<organism evidence="2 3">
    <name type="scientific">Dictyostelium purpureum</name>
    <name type="common">Slime mold</name>
    <dbReference type="NCBI Taxonomy" id="5786"/>
    <lineage>
        <taxon>Eukaryota</taxon>
        <taxon>Amoebozoa</taxon>
        <taxon>Evosea</taxon>
        <taxon>Eumycetozoa</taxon>
        <taxon>Dictyostelia</taxon>
        <taxon>Dictyosteliales</taxon>
        <taxon>Dictyosteliaceae</taxon>
        <taxon>Dictyostelium</taxon>
    </lineage>
</organism>
<dbReference type="RefSeq" id="XP_003293614.1">
    <property type="nucleotide sequence ID" value="XM_003293566.1"/>
</dbReference>
<keyword evidence="3" id="KW-1185">Reference proteome</keyword>
<reference evidence="3" key="1">
    <citation type="journal article" date="2011" name="Genome Biol.">
        <title>Comparative genomics of the social amoebae Dictyostelium discoideum and Dictyostelium purpureum.</title>
        <authorList>
            <consortium name="US DOE Joint Genome Institute (JGI-PGF)"/>
            <person name="Sucgang R."/>
            <person name="Kuo A."/>
            <person name="Tian X."/>
            <person name="Salerno W."/>
            <person name="Parikh A."/>
            <person name="Feasley C.L."/>
            <person name="Dalin E."/>
            <person name="Tu H."/>
            <person name="Huang E."/>
            <person name="Barry K."/>
            <person name="Lindquist E."/>
            <person name="Shapiro H."/>
            <person name="Bruce D."/>
            <person name="Schmutz J."/>
            <person name="Salamov A."/>
            <person name="Fey P."/>
            <person name="Gaudet P."/>
            <person name="Anjard C."/>
            <person name="Babu M.M."/>
            <person name="Basu S."/>
            <person name="Bushmanova Y."/>
            <person name="van der Wel H."/>
            <person name="Katoh-Kurasawa M."/>
            <person name="Dinh C."/>
            <person name="Coutinho P.M."/>
            <person name="Saito T."/>
            <person name="Elias M."/>
            <person name="Schaap P."/>
            <person name="Kay R.R."/>
            <person name="Henrissat B."/>
            <person name="Eichinger L."/>
            <person name="Rivero F."/>
            <person name="Putnam N.H."/>
            <person name="West C.M."/>
            <person name="Loomis W.F."/>
            <person name="Chisholm R.L."/>
            <person name="Shaulsky G."/>
            <person name="Strassmann J.E."/>
            <person name="Queller D.C."/>
            <person name="Kuspa A."/>
            <person name="Grigoriev I.V."/>
        </authorList>
    </citation>
    <scope>NUCLEOTIDE SEQUENCE [LARGE SCALE GENOMIC DNA]</scope>
    <source>
        <strain evidence="3">QSDP1</strain>
    </source>
</reference>
<dbReference type="OrthoDB" id="20254at2759"/>
<dbReference type="KEGG" id="dpp:DICPUDRAFT_84166"/>
<dbReference type="VEuPathDB" id="AmoebaDB:DICPUDRAFT_84166"/>
<gene>
    <name evidence="2" type="ORF">DICPUDRAFT_84166</name>
</gene>
<name>F1A1S3_DICPU</name>
<evidence type="ECO:0000313" key="3">
    <source>
        <dbReference type="Proteomes" id="UP000001064"/>
    </source>
</evidence>
<accession>F1A1S3</accession>
<feature type="compositionally biased region" description="Low complexity" evidence="1">
    <location>
        <begin position="32"/>
        <end position="48"/>
    </location>
</feature>